<reference evidence="2 3" key="1">
    <citation type="journal article" date="2019" name="Nat. Ecol. Evol.">
        <title>Megaphylogeny resolves global patterns of mushroom evolution.</title>
        <authorList>
            <person name="Varga T."/>
            <person name="Krizsan K."/>
            <person name="Foldi C."/>
            <person name="Dima B."/>
            <person name="Sanchez-Garcia M."/>
            <person name="Sanchez-Ramirez S."/>
            <person name="Szollosi G.J."/>
            <person name="Szarkandi J.G."/>
            <person name="Papp V."/>
            <person name="Albert L."/>
            <person name="Andreopoulos W."/>
            <person name="Angelini C."/>
            <person name="Antonin V."/>
            <person name="Barry K.W."/>
            <person name="Bougher N.L."/>
            <person name="Buchanan P."/>
            <person name="Buyck B."/>
            <person name="Bense V."/>
            <person name="Catcheside P."/>
            <person name="Chovatia M."/>
            <person name="Cooper J."/>
            <person name="Damon W."/>
            <person name="Desjardin D."/>
            <person name="Finy P."/>
            <person name="Geml J."/>
            <person name="Haridas S."/>
            <person name="Hughes K."/>
            <person name="Justo A."/>
            <person name="Karasinski D."/>
            <person name="Kautmanova I."/>
            <person name="Kiss B."/>
            <person name="Kocsube S."/>
            <person name="Kotiranta H."/>
            <person name="LaButti K.M."/>
            <person name="Lechner B.E."/>
            <person name="Liimatainen K."/>
            <person name="Lipzen A."/>
            <person name="Lukacs Z."/>
            <person name="Mihaltcheva S."/>
            <person name="Morgado L.N."/>
            <person name="Niskanen T."/>
            <person name="Noordeloos M.E."/>
            <person name="Ohm R.A."/>
            <person name="Ortiz-Santana B."/>
            <person name="Ovrebo C."/>
            <person name="Racz N."/>
            <person name="Riley R."/>
            <person name="Savchenko A."/>
            <person name="Shiryaev A."/>
            <person name="Soop K."/>
            <person name="Spirin V."/>
            <person name="Szebenyi C."/>
            <person name="Tomsovsky M."/>
            <person name="Tulloss R.E."/>
            <person name="Uehling J."/>
            <person name="Grigoriev I.V."/>
            <person name="Vagvolgyi C."/>
            <person name="Papp T."/>
            <person name="Martin F.M."/>
            <person name="Miettinen O."/>
            <person name="Hibbett D.S."/>
            <person name="Nagy L.G."/>
        </authorList>
    </citation>
    <scope>NUCLEOTIDE SEQUENCE [LARGE SCALE GENOMIC DNA]</scope>
    <source>
        <strain evidence="2 3">CBS 962.96</strain>
    </source>
</reference>
<dbReference type="EMBL" id="ML179333">
    <property type="protein sequence ID" value="THU90497.1"/>
    <property type="molecule type" value="Genomic_DNA"/>
</dbReference>
<accession>A0A4S8LMM2</accession>
<name>A0A4S8LMM2_DENBC</name>
<evidence type="ECO:0000313" key="3">
    <source>
        <dbReference type="Proteomes" id="UP000297245"/>
    </source>
</evidence>
<evidence type="ECO:0000256" key="1">
    <source>
        <dbReference type="SAM" id="MobiDB-lite"/>
    </source>
</evidence>
<proteinExistence type="predicted"/>
<dbReference type="Proteomes" id="UP000297245">
    <property type="component" value="Unassembled WGS sequence"/>
</dbReference>
<gene>
    <name evidence="2" type="ORF">K435DRAFT_841451</name>
</gene>
<keyword evidence="3" id="KW-1185">Reference proteome</keyword>
<feature type="compositionally biased region" description="Basic and acidic residues" evidence="1">
    <location>
        <begin position="19"/>
        <end position="31"/>
    </location>
</feature>
<evidence type="ECO:0000313" key="2">
    <source>
        <dbReference type="EMBL" id="THU90497.1"/>
    </source>
</evidence>
<organism evidence="2 3">
    <name type="scientific">Dendrothele bispora (strain CBS 962.96)</name>
    <dbReference type="NCBI Taxonomy" id="1314807"/>
    <lineage>
        <taxon>Eukaryota</taxon>
        <taxon>Fungi</taxon>
        <taxon>Dikarya</taxon>
        <taxon>Basidiomycota</taxon>
        <taxon>Agaricomycotina</taxon>
        <taxon>Agaricomycetes</taxon>
        <taxon>Agaricomycetidae</taxon>
        <taxon>Agaricales</taxon>
        <taxon>Agaricales incertae sedis</taxon>
        <taxon>Dendrothele</taxon>
    </lineage>
</organism>
<sequence length="386" mass="44182">MPSLAKYLTALRPHPDVSSRRRWRTRYDKRSTKSVKPETTSNDINHLFVNQDSKRSHPSRGDTVTRKTLQKRTLELQSTMKSKNTITDTLAFSGEDVKRLLMLLNAHISLFASQIVLNEVQLQDTRPGSADQIEDLQLDIGRASEDIEDLLGDVSLYLCKENGEVNGYEFVMQHALQALLSGWCVKIIQKWSWSEETDRVLKEMYDRLRATKSPETFRKWRAVTRAQCKLDVANVESDEYLKVVKRAANSVIAFEILFEPDRPIISGKQAWISEKVASILHKACQIREIIGEKIISADYEVLCPRFGDPWDESSMNDIYDRRPDIAGKNMSRDRGSLLGVKSQQGVFCTSQMGLQERCYDISEDRNSYTRRTKTITKVNVIPLSSL</sequence>
<dbReference type="AlphaFoldDB" id="A0A4S8LMM2"/>
<feature type="region of interest" description="Disordered" evidence="1">
    <location>
        <begin position="19"/>
        <end position="41"/>
    </location>
</feature>
<protein>
    <submittedName>
        <fullName evidence="2">Uncharacterized protein</fullName>
    </submittedName>
</protein>
<dbReference type="OrthoDB" id="3222645at2759"/>